<evidence type="ECO:0000313" key="2">
    <source>
        <dbReference type="Proteomes" id="UP001206128"/>
    </source>
</evidence>
<sequence>MSSERAQAMEVYRLWWLHDARWYQGVAARYGQQVANEINAEAIRFVASRVGRQVARAFGRPVAEASTEQVRDLYDRCARQMFPDELRQGEVNALDEDLVELVMFRNFALVMVRMAGSMDGYRCPCTDIHAGWSEGLGLELSENRATACLRHGDPACRLLMRIAGRCPSKVDEAASAGG</sequence>
<dbReference type="EMBL" id="JAMTCK010000001">
    <property type="protein sequence ID" value="MCP2163653.1"/>
    <property type="molecule type" value="Genomic_DNA"/>
</dbReference>
<gene>
    <name evidence="1" type="ORF">LX83_000493</name>
</gene>
<keyword evidence="2" id="KW-1185">Reference proteome</keyword>
<evidence type="ECO:0008006" key="3">
    <source>
        <dbReference type="Google" id="ProtNLM"/>
    </source>
</evidence>
<organism evidence="1 2">
    <name type="scientific">Goodfellowiella coeruleoviolacea</name>
    <dbReference type="NCBI Taxonomy" id="334858"/>
    <lineage>
        <taxon>Bacteria</taxon>
        <taxon>Bacillati</taxon>
        <taxon>Actinomycetota</taxon>
        <taxon>Actinomycetes</taxon>
        <taxon>Pseudonocardiales</taxon>
        <taxon>Pseudonocardiaceae</taxon>
        <taxon>Goodfellowiella</taxon>
    </lineage>
</organism>
<dbReference type="RefSeq" id="WP_253766483.1">
    <property type="nucleotide sequence ID" value="NZ_JAMTCK010000001.1"/>
</dbReference>
<proteinExistence type="predicted"/>
<accession>A0AAE3G9C4</accession>
<evidence type="ECO:0000313" key="1">
    <source>
        <dbReference type="EMBL" id="MCP2163653.1"/>
    </source>
</evidence>
<name>A0AAE3G9C4_9PSEU</name>
<protein>
    <recommendedName>
        <fullName evidence="3">L-2-amino-thiazoline-4-carboxylic acid hydrolase</fullName>
    </recommendedName>
</protein>
<reference evidence="1" key="1">
    <citation type="submission" date="2022-06" db="EMBL/GenBank/DDBJ databases">
        <title>Genomic Encyclopedia of Archaeal and Bacterial Type Strains, Phase II (KMG-II): from individual species to whole genera.</title>
        <authorList>
            <person name="Goeker M."/>
        </authorList>
    </citation>
    <scope>NUCLEOTIDE SEQUENCE</scope>
    <source>
        <strain evidence="1">DSM 43935</strain>
    </source>
</reference>
<comment type="caution">
    <text evidence="1">The sequence shown here is derived from an EMBL/GenBank/DDBJ whole genome shotgun (WGS) entry which is preliminary data.</text>
</comment>
<dbReference type="Proteomes" id="UP001206128">
    <property type="component" value="Unassembled WGS sequence"/>
</dbReference>
<dbReference type="AlphaFoldDB" id="A0AAE3G9C4"/>